<feature type="modified residue" description="N6-(pyridoxal phosphate)lysine" evidence="7">
    <location>
        <position position="267"/>
    </location>
</feature>
<name>A0A6G9I9U2_9GAMM</name>
<evidence type="ECO:0000313" key="11">
    <source>
        <dbReference type="Proteomes" id="UP000501168"/>
    </source>
</evidence>
<dbReference type="Proteomes" id="UP000501168">
    <property type="component" value="Chromosome"/>
</dbReference>
<dbReference type="GO" id="GO:0004351">
    <property type="term" value="F:glutamate decarboxylase activity"/>
    <property type="evidence" value="ECO:0007669"/>
    <property type="project" value="UniProtKB-EC"/>
</dbReference>
<dbReference type="InterPro" id="IPR010107">
    <property type="entry name" value="Glutamate_decarboxylase"/>
</dbReference>
<keyword evidence="9" id="KW-0210">Decarboxylase</keyword>
<dbReference type="InterPro" id="IPR002129">
    <property type="entry name" value="PyrdxlP-dep_de-COase"/>
</dbReference>
<gene>
    <name evidence="10" type="ORF">IPMB12_04385</name>
</gene>
<dbReference type="InterPro" id="IPR015421">
    <property type="entry name" value="PyrdxlP-dep_Trfase_major"/>
</dbReference>
<evidence type="ECO:0000256" key="3">
    <source>
        <dbReference type="ARBA" id="ARBA00012421"/>
    </source>
</evidence>
<dbReference type="Gene3D" id="3.40.640.10">
    <property type="entry name" value="Type I PLP-dependent aspartate aminotransferase-like (Major domain)"/>
    <property type="match status" value="1"/>
</dbReference>
<sequence length="460" mass="52039">MSLYVADTDVYGDADATKVLPKYRMQEKGIEGDEVYHFIKDELLLDGNAKQNLATFCQTWMEDNVHKIMDDCIDKNMIDKDEYPATAELENRCVHMLADLWNSPAAKKTTGCSTTGSSEAAMLGGLAMKFRWREKRKAEGKPFDKPNIVTGPVQVCWHKFARYFDVELREIPVEHGRLGLDSKVILDYIDENTIGVVPTFGVTFTCHYEPVAEICAALDKYEKETGIDIPVHVDAASGGFIAPFVEPDIVWDFRLPRVLSINASGHKYGLAPLGVGWIVWREWKDLPEDLIFWVNYLGGNMPTFALNFSRPGGQIVAQYYLLSRLGKEGYRAIMNNLYRSAQHIGKKITALGDFEIFFDADPKKGIPAVSWTLKNKNAKYSLYDLSDRLRMRGWQVAAYSMLPNMQETVVMRLVLRHGFSMDTAELFLEDVKRSLAYFEKHPVSVIQTSGEVNAFNHGGK</sequence>
<dbReference type="Pfam" id="PF00282">
    <property type="entry name" value="Pyridoxal_deC"/>
    <property type="match status" value="1"/>
</dbReference>
<evidence type="ECO:0000256" key="2">
    <source>
        <dbReference type="ARBA" id="ARBA00009533"/>
    </source>
</evidence>
<dbReference type="PANTHER" id="PTHR43321">
    <property type="entry name" value="GLUTAMATE DECARBOXYLASE"/>
    <property type="match status" value="1"/>
</dbReference>
<dbReference type="KEGG" id="orb:IPMB12_04385"/>
<dbReference type="GO" id="GO:0030170">
    <property type="term" value="F:pyridoxal phosphate binding"/>
    <property type="evidence" value="ECO:0007669"/>
    <property type="project" value="InterPro"/>
</dbReference>
<dbReference type="GO" id="GO:0005829">
    <property type="term" value="C:cytosol"/>
    <property type="evidence" value="ECO:0007669"/>
    <property type="project" value="TreeGrafter"/>
</dbReference>
<dbReference type="InParanoid" id="A0A6G9I9U2"/>
<dbReference type="RefSeq" id="WP_166915312.1">
    <property type="nucleotide sequence ID" value="NZ_CP050253.1"/>
</dbReference>
<reference evidence="10 11" key="1">
    <citation type="submission" date="2020-03" db="EMBL/GenBank/DDBJ databases">
        <title>Complete genome sequence of Orbus sp. IPMB12 (BCRC 80908).</title>
        <authorList>
            <person name="Lo W.-S."/>
            <person name="Chang T.-H."/>
            <person name="Kuo C.-H."/>
        </authorList>
    </citation>
    <scope>NUCLEOTIDE SEQUENCE [LARGE SCALE GENOMIC DNA]</scope>
    <source>
        <strain evidence="10 11">IPMB12</strain>
    </source>
</reference>
<dbReference type="SUPFAM" id="SSF53383">
    <property type="entry name" value="PLP-dependent transferases"/>
    <property type="match status" value="1"/>
</dbReference>
<organism evidence="10 11">
    <name type="scientific">Zophobihabitans entericus</name>
    <dbReference type="NCBI Taxonomy" id="1635327"/>
    <lineage>
        <taxon>Bacteria</taxon>
        <taxon>Pseudomonadati</taxon>
        <taxon>Pseudomonadota</taxon>
        <taxon>Gammaproteobacteria</taxon>
        <taxon>Orbales</taxon>
        <taxon>Orbaceae</taxon>
        <taxon>Zophobihabitans</taxon>
    </lineage>
</organism>
<evidence type="ECO:0000256" key="6">
    <source>
        <dbReference type="ARBA" id="ARBA00048868"/>
    </source>
</evidence>
<evidence type="ECO:0000256" key="4">
    <source>
        <dbReference type="ARBA" id="ARBA00022898"/>
    </source>
</evidence>
<keyword evidence="5 8" id="KW-0456">Lyase</keyword>
<dbReference type="EMBL" id="CP050253">
    <property type="protein sequence ID" value="QIQ20983.1"/>
    <property type="molecule type" value="Genomic_DNA"/>
</dbReference>
<evidence type="ECO:0000256" key="7">
    <source>
        <dbReference type="PIRSR" id="PIRSR602129-50"/>
    </source>
</evidence>
<comment type="catalytic activity">
    <reaction evidence="6 9">
        <text>L-glutamate + H(+) = 4-aminobutanoate + CO2</text>
        <dbReference type="Rhea" id="RHEA:17785"/>
        <dbReference type="ChEBI" id="CHEBI:15378"/>
        <dbReference type="ChEBI" id="CHEBI:16526"/>
        <dbReference type="ChEBI" id="CHEBI:29985"/>
        <dbReference type="ChEBI" id="CHEBI:59888"/>
        <dbReference type="EC" id="4.1.1.15"/>
    </reaction>
</comment>
<keyword evidence="11" id="KW-1185">Reference proteome</keyword>
<protein>
    <recommendedName>
        <fullName evidence="3 9">Glutamate decarboxylase</fullName>
        <ecNumber evidence="3 9">4.1.1.15</ecNumber>
    </recommendedName>
</protein>
<keyword evidence="4 7" id="KW-0663">Pyridoxal phosphate</keyword>
<dbReference type="AlphaFoldDB" id="A0A6G9I9U2"/>
<comment type="similarity">
    <text evidence="2 8">Belongs to the group II decarboxylase family.</text>
</comment>
<dbReference type="EC" id="4.1.1.15" evidence="3 9"/>
<dbReference type="PANTHER" id="PTHR43321:SF3">
    <property type="entry name" value="GLUTAMATE DECARBOXYLASE"/>
    <property type="match status" value="1"/>
</dbReference>
<proteinExistence type="inferred from homology"/>
<evidence type="ECO:0000256" key="5">
    <source>
        <dbReference type="ARBA" id="ARBA00023239"/>
    </source>
</evidence>
<evidence type="ECO:0000256" key="8">
    <source>
        <dbReference type="RuleBase" id="RU000382"/>
    </source>
</evidence>
<dbReference type="Gene3D" id="4.10.280.50">
    <property type="match status" value="1"/>
</dbReference>
<dbReference type="GO" id="GO:0006538">
    <property type="term" value="P:L-glutamate catabolic process"/>
    <property type="evidence" value="ECO:0007669"/>
    <property type="project" value="TreeGrafter"/>
</dbReference>
<dbReference type="Gene3D" id="3.90.1150.160">
    <property type="match status" value="1"/>
</dbReference>
<dbReference type="InterPro" id="IPR015424">
    <property type="entry name" value="PyrdxlP-dep_Trfase"/>
</dbReference>
<evidence type="ECO:0000256" key="1">
    <source>
        <dbReference type="ARBA" id="ARBA00001933"/>
    </source>
</evidence>
<dbReference type="FunFam" id="3.40.640.10:FF:000017">
    <property type="entry name" value="Glutamate decarboxylase"/>
    <property type="match status" value="1"/>
</dbReference>
<evidence type="ECO:0000313" key="10">
    <source>
        <dbReference type="EMBL" id="QIQ20983.1"/>
    </source>
</evidence>
<comment type="cofactor">
    <cofactor evidence="1 7 8">
        <name>pyridoxal 5'-phosphate</name>
        <dbReference type="ChEBI" id="CHEBI:597326"/>
    </cofactor>
</comment>
<dbReference type="FunFam" id="4.10.280.50:FF:000001">
    <property type="entry name" value="Glutamate decarboxylase"/>
    <property type="match status" value="1"/>
</dbReference>
<dbReference type="NCBIfam" id="TIGR01788">
    <property type="entry name" value="Glu-decarb-GAD"/>
    <property type="match status" value="1"/>
</dbReference>
<accession>A0A6G9I9U2</accession>
<dbReference type="FunCoup" id="A0A6G9I9U2">
    <property type="interactions" value="520"/>
</dbReference>
<evidence type="ECO:0000256" key="9">
    <source>
        <dbReference type="RuleBase" id="RU361171"/>
    </source>
</evidence>